<keyword evidence="1" id="KW-0547">Nucleotide-binding</keyword>
<organism evidence="4 5">
    <name type="scientific">Tripterygium wilfordii</name>
    <name type="common">Thunder God vine</name>
    <dbReference type="NCBI Taxonomy" id="458696"/>
    <lineage>
        <taxon>Eukaryota</taxon>
        <taxon>Viridiplantae</taxon>
        <taxon>Streptophyta</taxon>
        <taxon>Embryophyta</taxon>
        <taxon>Tracheophyta</taxon>
        <taxon>Spermatophyta</taxon>
        <taxon>Magnoliopsida</taxon>
        <taxon>eudicotyledons</taxon>
        <taxon>Gunneridae</taxon>
        <taxon>Pentapetalae</taxon>
        <taxon>rosids</taxon>
        <taxon>fabids</taxon>
        <taxon>Celastrales</taxon>
        <taxon>Celastraceae</taxon>
        <taxon>Tripterygium</taxon>
    </lineage>
</organism>
<dbReference type="PROSITE" id="PS50011">
    <property type="entry name" value="PROTEIN_KINASE_DOM"/>
    <property type="match status" value="1"/>
</dbReference>
<keyword evidence="4" id="KW-0808">Transferase</keyword>
<evidence type="ECO:0000259" key="3">
    <source>
        <dbReference type="PROSITE" id="PS50011"/>
    </source>
</evidence>
<keyword evidence="4" id="KW-0418">Kinase</keyword>
<dbReference type="FunFam" id="3.30.200.20:FF:000545">
    <property type="entry name" value="CMGC family protein kinase"/>
    <property type="match status" value="1"/>
</dbReference>
<dbReference type="SMART" id="SM00220">
    <property type="entry name" value="S_TKc"/>
    <property type="match status" value="1"/>
</dbReference>
<dbReference type="AlphaFoldDB" id="A0A7J7BUU2"/>
<dbReference type="PANTHER" id="PTHR24055">
    <property type="entry name" value="MITOGEN-ACTIVATED PROTEIN KINASE"/>
    <property type="match status" value="1"/>
</dbReference>
<dbReference type="GO" id="GO:0004672">
    <property type="term" value="F:protein kinase activity"/>
    <property type="evidence" value="ECO:0007669"/>
    <property type="project" value="InterPro"/>
</dbReference>
<dbReference type="GO" id="GO:0005524">
    <property type="term" value="F:ATP binding"/>
    <property type="evidence" value="ECO:0007669"/>
    <property type="project" value="UniProtKB-KW"/>
</dbReference>
<evidence type="ECO:0000313" key="4">
    <source>
        <dbReference type="EMBL" id="KAF5725445.1"/>
    </source>
</evidence>
<dbReference type="Pfam" id="PF00069">
    <property type="entry name" value="Pkinase"/>
    <property type="match status" value="1"/>
</dbReference>
<dbReference type="Gene3D" id="1.10.510.10">
    <property type="entry name" value="Transferase(Phosphotransferase) domain 1"/>
    <property type="match status" value="1"/>
</dbReference>
<dbReference type="InParanoid" id="A0A7J7BUU2"/>
<keyword evidence="5" id="KW-1185">Reference proteome</keyword>
<evidence type="ECO:0000256" key="2">
    <source>
        <dbReference type="ARBA" id="ARBA00022840"/>
    </source>
</evidence>
<dbReference type="InterPro" id="IPR000719">
    <property type="entry name" value="Prot_kinase_dom"/>
</dbReference>
<dbReference type="InterPro" id="IPR050117">
    <property type="entry name" value="MAPK"/>
</dbReference>
<name>A0A7J7BUU2_TRIWF</name>
<feature type="domain" description="Protein kinase" evidence="3">
    <location>
        <begin position="4"/>
        <end position="144"/>
    </location>
</feature>
<dbReference type="SUPFAM" id="SSF56112">
    <property type="entry name" value="Protein kinase-like (PK-like)"/>
    <property type="match status" value="1"/>
</dbReference>
<dbReference type="Proteomes" id="UP000593562">
    <property type="component" value="Unassembled WGS sequence"/>
</dbReference>
<evidence type="ECO:0000313" key="5">
    <source>
        <dbReference type="Proteomes" id="UP000593562"/>
    </source>
</evidence>
<keyword evidence="2" id="KW-0067">ATP-binding</keyword>
<dbReference type="EMBL" id="JAAARO010000023">
    <property type="protein sequence ID" value="KAF5725445.1"/>
    <property type="molecule type" value="Genomic_DNA"/>
</dbReference>
<dbReference type="InterPro" id="IPR011009">
    <property type="entry name" value="Kinase-like_dom_sf"/>
</dbReference>
<dbReference type="Gene3D" id="3.30.200.20">
    <property type="entry name" value="Phosphorylase Kinase, domain 1"/>
    <property type="match status" value="1"/>
</dbReference>
<proteinExistence type="predicted"/>
<accession>A0A7J7BUU2</accession>
<sequence length="144" mass="17296">MERYKLIKEVEDGTFGCVWRAINKRSSEVVAIKKLKKKFYSWEDCVNLREVKSLQKMNNPNIVKLKEVIREHDILYFVFEDMDCNLYQLMKDREKPFAEAQLRKWYSQVFQGLAYMHQQGCFHRDLKPGNLHNNCKYVVCIIHS</sequence>
<evidence type="ECO:0000256" key="1">
    <source>
        <dbReference type="ARBA" id="ARBA00022741"/>
    </source>
</evidence>
<reference evidence="4 5" key="1">
    <citation type="journal article" date="2020" name="Nat. Commun.">
        <title>Genome of Tripterygium wilfordii and identification of cytochrome P450 involved in triptolide biosynthesis.</title>
        <authorList>
            <person name="Tu L."/>
            <person name="Su P."/>
            <person name="Zhang Z."/>
            <person name="Gao L."/>
            <person name="Wang J."/>
            <person name="Hu T."/>
            <person name="Zhou J."/>
            <person name="Zhang Y."/>
            <person name="Zhao Y."/>
            <person name="Liu Y."/>
            <person name="Song Y."/>
            <person name="Tong Y."/>
            <person name="Lu Y."/>
            <person name="Yang J."/>
            <person name="Xu C."/>
            <person name="Jia M."/>
            <person name="Peters R.J."/>
            <person name="Huang L."/>
            <person name="Gao W."/>
        </authorList>
    </citation>
    <scope>NUCLEOTIDE SEQUENCE [LARGE SCALE GENOMIC DNA]</scope>
    <source>
        <strain evidence="5">cv. XIE 37</strain>
        <tissue evidence="4">Leaf</tissue>
    </source>
</reference>
<gene>
    <name evidence="4" type="ORF">HS088_TW23G00167</name>
</gene>
<protein>
    <submittedName>
        <fullName evidence="4">Cyclin-dependent kinase F-4-like isoform X2</fullName>
    </submittedName>
</protein>
<comment type="caution">
    <text evidence="4">The sequence shown here is derived from an EMBL/GenBank/DDBJ whole genome shotgun (WGS) entry which is preliminary data.</text>
</comment>